<dbReference type="PANTHER" id="PTHR43357">
    <property type="entry name" value="INNER MEMBRANE ABC TRANSPORTER PERMEASE PROTEIN YDCV"/>
    <property type="match status" value="1"/>
</dbReference>
<feature type="transmembrane region" description="Helical" evidence="8">
    <location>
        <begin position="129"/>
        <end position="155"/>
    </location>
</feature>
<keyword evidence="7 8" id="KW-0472">Membrane</keyword>
<evidence type="ECO:0000259" key="9">
    <source>
        <dbReference type="PROSITE" id="PS50928"/>
    </source>
</evidence>
<gene>
    <name evidence="10" type="ORF">GCM10011400_60980</name>
</gene>
<evidence type="ECO:0000256" key="7">
    <source>
        <dbReference type="ARBA" id="ARBA00023136"/>
    </source>
</evidence>
<sequence length="268" mass="28163">MTKMLRKIVSVIVAVVIMVFLIGPIVAILPLAFTSNIFLTYPIHAFSFRWFETLMSSDTWHRSIVNSLIIGSCSTLLATVLGTMAALGLRGKRLPFAGAVKTAFLLPMVVPAVVLGVGTQIVFGRMGIASTYIGVIAAHTVLALPFVLVNVLGSLSAINPALERAASSLGAKPLSIFVRVVMPLAMPGIVSGAVFAFATSLDEVVITLFVAGPNQWTLALQMFSSLRENVTPAVTAAAFVLILGTMTLIGVTALVKARLQRGAALKGA</sequence>
<dbReference type="Proteomes" id="UP000602004">
    <property type="component" value="Unassembled WGS sequence"/>
</dbReference>
<keyword evidence="11" id="KW-1185">Reference proteome</keyword>
<evidence type="ECO:0000256" key="8">
    <source>
        <dbReference type="RuleBase" id="RU363032"/>
    </source>
</evidence>
<organism evidence="10 11">
    <name type="scientific">Paraburkholderia caffeinilytica</name>
    <dbReference type="NCBI Taxonomy" id="1761016"/>
    <lineage>
        <taxon>Bacteria</taxon>
        <taxon>Pseudomonadati</taxon>
        <taxon>Pseudomonadota</taxon>
        <taxon>Betaproteobacteria</taxon>
        <taxon>Burkholderiales</taxon>
        <taxon>Burkholderiaceae</taxon>
        <taxon>Paraburkholderia</taxon>
    </lineage>
</organism>
<comment type="caution">
    <text evidence="10">The sequence shown here is derived from an EMBL/GenBank/DDBJ whole genome shotgun (WGS) entry which is preliminary data.</text>
</comment>
<evidence type="ECO:0000313" key="11">
    <source>
        <dbReference type="Proteomes" id="UP000602004"/>
    </source>
</evidence>
<comment type="similarity">
    <text evidence="8">Belongs to the binding-protein-dependent transport system permease family.</text>
</comment>
<dbReference type="CDD" id="cd06261">
    <property type="entry name" value="TM_PBP2"/>
    <property type="match status" value="1"/>
</dbReference>
<evidence type="ECO:0000256" key="4">
    <source>
        <dbReference type="ARBA" id="ARBA00022519"/>
    </source>
</evidence>
<keyword evidence="3" id="KW-1003">Cell membrane</keyword>
<evidence type="ECO:0000256" key="5">
    <source>
        <dbReference type="ARBA" id="ARBA00022692"/>
    </source>
</evidence>
<feature type="transmembrane region" description="Helical" evidence="8">
    <location>
        <begin position="176"/>
        <end position="198"/>
    </location>
</feature>
<dbReference type="Gene3D" id="1.10.3720.10">
    <property type="entry name" value="MetI-like"/>
    <property type="match status" value="1"/>
</dbReference>
<keyword evidence="2 8" id="KW-0813">Transport</keyword>
<keyword evidence="6 8" id="KW-1133">Transmembrane helix</keyword>
<evidence type="ECO:0000256" key="6">
    <source>
        <dbReference type="ARBA" id="ARBA00022989"/>
    </source>
</evidence>
<evidence type="ECO:0000256" key="2">
    <source>
        <dbReference type="ARBA" id="ARBA00022448"/>
    </source>
</evidence>
<keyword evidence="5 8" id="KW-0812">Transmembrane</keyword>
<feature type="transmembrane region" description="Helical" evidence="8">
    <location>
        <begin position="99"/>
        <end position="123"/>
    </location>
</feature>
<keyword evidence="4" id="KW-0997">Cell inner membrane</keyword>
<feature type="transmembrane region" description="Helical" evidence="8">
    <location>
        <begin position="233"/>
        <end position="255"/>
    </location>
</feature>
<feature type="transmembrane region" description="Helical" evidence="8">
    <location>
        <begin position="12"/>
        <end position="33"/>
    </location>
</feature>
<comment type="subcellular location">
    <subcellularLocation>
        <location evidence="1">Cell inner membrane</location>
        <topology evidence="1">Multi-pass membrane protein</topology>
    </subcellularLocation>
    <subcellularLocation>
        <location evidence="8">Cell membrane</location>
        <topology evidence="8">Multi-pass membrane protein</topology>
    </subcellularLocation>
</comment>
<name>A0ABQ1NAC6_9BURK</name>
<feature type="domain" description="ABC transmembrane type-1" evidence="9">
    <location>
        <begin position="64"/>
        <end position="252"/>
    </location>
</feature>
<dbReference type="PANTHER" id="PTHR43357:SF4">
    <property type="entry name" value="INNER MEMBRANE ABC TRANSPORTER PERMEASE PROTEIN YDCV"/>
    <property type="match status" value="1"/>
</dbReference>
<proteinExistence type="inferred from homology"/>
<reference evidence="11" key="1">
    <citation type="journal article" date="2019" name="Int. J. Syst. Evol. Microbiol.">
        <title>The Global Catalogue of Microorganisms (GCM) 10K type strain sequencing project: providing services to taxonomists for standard genome sequencing and annotation.</title>
        <authorList>
            <consortium name="The Broad Institute Genomics Platform"/>
            <consortium name="The Broad Institute Genome Sequencing Center for Infectious Disease"/>
            <person name="Wu L."/>
            <person name="Ma J."/>
        </authorList>
    </citation>
    <scope>NUCLEOTIDE SEQUENCE [LARGE SCALE GENOMIC DNA]</scope>
    <source>
        <strain evidence="11">CGMCC 1.15103</strain>
    </source>
</reference>
<dbReference type="PROSITE" id="PS50928">
    <property type="entry name" value="ABC_TM1"/>
    <property type="match status" value="1"/>
</dbReference>
<evidence type="ECO:0000313" key="10">
    <source>
        <dbReference type="EMBL" id="GGC64833.1"/>
    </source>
</evidence>
<feature type="transmembrane region" description="Helical" evidence="8">
    <location>
        <begin position="64"/>
        <end position="87"/>
    </location>
</feature>
<dbReference type="EMBL" id="BMHL01000015">
    <property type="protein sequence ID" value="GGC64833.1"/>
    <property type="molecule type" value="Genomic_DNA"/>
</dbReference>
<dbReference type="InterPro" id="IPR000515">
    <property type="entry name" value="MetI-like"/>
</dbReference>
<dbReference type="Pfam" id="PF00528">
    <property type="entry name" value="BPD_transp_1"/>
    <property type="match status" value="1"/>
</dbReference>
<dbReference type="InterPro" id="IPR035906">
    <property type="entry name" value="MetI-like_sf"/>
</dbReference>
<protein>
    <submittedName>
        <fullName evidence="10">Polyamine ABC transporter permease</fullName>
    </submittedName>
</protein>
<evidence type="ECO:0000256" key="3">
    <source>
        <dbReference type="ARBA" id="ARBA00022475"/>
    </source>
</evidence>
<dbReference type="SUPFAM" id="SSF161098">
    <property type="entry name" value="MetI-like"/>
    <property type="match status" value="1"/>
</dbReference>
<evidence type="ECO:0000256" key="1">
    <source>
        <dbReference type="ARBA" id="ARBA00004429"/>
    </source>
</evidence>
<accession>A0ABQ1NAC6</accession>